<protein>
    <submittedName>
        <fullName evidence="1">Uncharacterized protein</fullName>
    </submittedName>
</protein>
<keyword evidence="2" id="KW-1185">Reference proteome</keyword>
<dbReference type="Proteomes" id="UP000824533">
    <property type="component" value="Linkage Group LG20"/>
</dbReference>
<evidence type="ECO:0000313" key="2">
    <source>
        <dbReference type="Proteomes" id="UP000824533"/>
    </source>
</evidence>
<dbReference type="EMBL" id="CM034406">
    <property type="protein sequence ID" value="KAJ0173194.1"/>
    <property type="molecule type" value="Genomic_DNA"/>
</dbReference>
<organism evidence="1 2">
    <name type="scientific">Dendrolimus kikuchii</name>
    <dbReference type="NCBI Taxonomy" id="765133"/>
    <lineage>
        <taxon>Eukaryota</taxon>
        <taxon>Metazoa</taxon>
        <taxon>Ecdysozoa</taxon>
        <taxon>Arthropoda</taxon>
        <taxon>Hexapoda</taxon>
        <taxon>Insecta</taxon>
        <taxon>Pterygota</taxon>
        <taxon>Neoptera</taxon>
        <taxon>Endopterygota</taxon>
        <taxon>Lepidoptera</taxon>
        <taxon>Glossata</taxon>
        <taxon>Ditrysia</taxon>
        <taxon>Bombycoidea</taxon>
        <taxon>Lasiocampidae</taxon>
        <taxon>Dendrolimus</taxon>
    </lineage>
</organism>
<comment type="caution">
    <text evidence="1">The sequence shown here is derived from an EMBL/GenBank/DDBJ whole genome shotgun (WGS) entry which is preliminary data.</text>
</comment>
<name>A0ACC1CNJ8_9NEOP</name>
<reference evidence="1 2" key="1">
    <citation type="journal article" date="2021" name="Front. Genet.">
        <title>Chromosome-Level Genome Assembly Reveals Significant Gene Expansion in the Toll and IMD Signaling Pathways of Dendrolimus kikuchii.</title>
        <authorList>
            <person name="Zhou J."/>
            <person name="Wu P."/>
            <person name="Xiong Z."/>
            <person name="Liu N."/>
            <person name="Zhao N."/>
            <person name="Ji M."/>
            <person name="Qiu Y."/>
            <person name="Yang B."/>
        </authorList>
    </citation>
    <scope>NUCLEOTIDE SEQUENCE [LARGE SCALE GENOMIC DNA]</scope>
    <source>
        <strain evidence="1">Ann1</strain>
    </source>
</reference>
<evidence type="ECO:0000313" key="1">
    <source>
        <dbReference type="EMBL" id="KAJ0173194.1"/>
    </source>
</evidence>
<proteinExistence type="predicted"/>
<gene>
    <name evidence="1" type="ORF">K1T71_011370</name>
</gene>
<accession>A0ACC1CNJ8</accession>
<sequence>MLWISKIYILISYQNIIVRCLIPTLTVQRIDRKLIAKKRQDTVDMCRMFNNENERFDLQKPGESVDNRRRIKRDIPSQATDVNPALNEEDAKRVEKIVEKLYDDMEAKGERVNYGQQEASAPTITLTKKKTVSARRFAFAPSELLGPTSSKPESYFLDGENITPSLARFKHGIVPYYIDSKTYDSQLANIIISAFDYFEKATCIRLQKLRQRPTDTASMKDINWIYITNPSGIRQCVHSNERRKTDGVQMIVFGYDCMSLGDIVHEVMHVLGFSHEHTRSDRDQHISILWDNIKPGYKKYFEIPKEGNVYNVESLPYDYASVLHYPARAFSKNGQVTILTEPSVKIGQREGLSEVDVEKVGLIYANECVKRNREYLLKTCPRVVKADKKPTVKPTQREIEEYFKDRLWPFGVINYKIRDKMEFSAEERENIQAVIRHIQSETCIKFREVTEASDTTENSEEDDRNIDTSASSKNGDKISLNETKEATNDKDITGVSNDERQSENEIGKSDDEIRFSGNDSVPDLRTSKPIHVDVTSLNNKDLLHKNNPSTKTAVKKLSEAFKLPSLTRRHASSILVFSRSAKEGCQCPTSGKPDGDKVLEISSDCFNSVNDLLHVFVHVMGLDHQHNMHDRDQFLHIVWNNLTPDIKQEMEKILPPAASVGFAYDYQSVMHYPWLQIKDGVSNMMYPVWNDGWAMGHWQGLSSTDVQKLNLLYFKECVERSKQTNN</sequence>